<evidence type="ECO:0000256" key="7">
    <source>
        <dbReference type="ARBA" id="ARBA00023125"/>
    </source>
</evidence>
<dbReference type="GO" id="GO:0010468">
    <property type="term" value="P:regulation of gene expression"/>
    <property type="evidence" value="ECO:0007669"/>
    <property type="project" value="TreeGrafter"/>
</dbReference>
<evidence type="ECO:0000259" key="12">
    <source>
        <dbReference type="PROSITE" id="PS50157"/>
    </source>
</evidence>
<evidence type="ECO:0000256" key="4">
    <source>
        <dbReference type="ARBA" id="ARBA00022771"/>
    </source>
</evidence>
<dbReference type="GO" id="GO:0003677">
    <property type="term" value="F:DNA binding"/>
    <property type="evidence" value="ECO:0007669"/>
    <property type="project" value="UniProtKB-KW"/>
</dbReference>
<dbReference type="InterPro" id="IPR013087">
    <property type="entry name" value="Znf_C2H2_type"/>
</dbReference>
<name>A0AAD9K3Q8_9ANNE</name>
<feature type="compositionally biased region" description="Basic and acidic residues" evidence="11">
    <location>
        <begin position="758"/>
        <end position="772"/>
    </location>
</feature>
<keyword evidence="2" id="KW-0479">Metal-binding</keyword>
<feature type="domain" description="C2H2-type" evidence="12">
    <location>
        <begin position="488"/>
        <end position="515"/>
    </location>
</feature>
<evidence type="ECO:0000313" key="14">
    <source>
        <dbReference type="Proteomes" id="UP001208570"/>
    </source>
</evidence>
<dbReference type="Pfam" id="PF00096">
    <property type="entry name" value="zf-C2H2"/>
    <property type="match status" value="3"/>
</dbReference>
<dbReference type="Gene3D" id="3.30.160.60">
    <property type="entry name" value="Classic Zinc Finger"/>
    <property type="match status" value="6"/>
</dbReference>
<evidence type="ECO:0000256" key="3">
    <source>
        <dbReference type="ARBA" id="ARBA00022737"/>
    </source>
</evidence>
<dbReference type="PROSITE" id="PS50157">
    <property type="entry name" value="ZINC_FINGER_C2H2_2"/>
    <property type="match status" value="8"/>
</dbReference>
<evidence type="ECO:0000256" key="10">
    <source>
        <dbReference type="PROSITE-ProRule" id="PRU00042"/>
    </source>
</evidence>
<feature type="domain" description="C2H2-type" evidence="12">
    <location>
        <begin position="459"/>
        <end position="486"/>
    </location>
</feature>
<evidence type="ECO:0000256" key="9">
    <source>
        <dbReference type="ARBA" id="ARBA00023242"/>
    </source>
</evidence>
<accession>A0AAD9K3Q8</accession>
<dbReference type="PANTHER" id="PTHR16515:SF66">
    <property type="entry name" value="C2H2-TYPE DOMAIN-CONTAINING PROTEIN"/>
    <property type="match status" value="1"/>
</dbReference>
<evidence type="ECO:0000313" key="13">
    <source>
        <dbReference type="EMBL" id="KAK2164341.1"/>
    </source>
</evidence>
<evidence type="ECO:0000256" key="11">
    <source>
        <dbReference type="SAM" id="MobiDB-lite"/>
    </source>
</evidence>
<feature type="domain" description="C2H2-type" evidence="12">
    <location>
        <begin position="575"/>
        <end position="602"/>
    </location>
</feature>
<evidence type="ECO:0000256" key="1">
    <source>
        <dbReference type="ARBA" id="ARBA00004123"/>
    </source>
</evidence>
<feature type="domain" description="C2H2-type" evidence="12">
    <location>
        <begin position="325"/>
        <end position="354"/>
    </location>
</feature>
<dbReference type="FunFam" id="3.30.160.60:FF:000630">
    <property type="entry name" value="Zinc finger protein 180"/>
    <property type="match status" value="1"/>
</dbReference>
<evidence type="ECO:0000256" key="6">
    <source>
        <dbReference type="ARBA" id="ARBA00023015"/>
    </source>
</evidence>
<keyword evidence="14" id="KW-1185">Reference proteome</keyword>
<keyword evidence="9" id="KW-0539">Nucleus</keyword>
<feature type="domain" description="C2H2-type" evidence="12">
    <location>
        <begin position="430"/>
        <end position="458"/>
    </location>
</feature>
<comment type="subcellular location">
    <subcellularLocation>
        <location evidence="1">Nucleus</location>
    </subcellularLocation>
</comment>
<feature type="domain" description="C2H2-type" evidence="12">
    <location>
        <begin position="516"/>
        <end position="544"/>
    </location>
</feature>
<feature type="region of interest" description="Disordered" evidence="11">
    <location>
        <begin position="753"/>
        <end position="772"/>
    </location>
</feature>
<feature type="domain" description="C2H2-type" evidence="12">
    <location>
        <begin position="402"/>
        <end position="429"/>
    </location>
</feature>
<evidence type="ECO:0000256" key="5">
    <source>
        <dbReference type="ARBA" id="ARBA00022833"/>
    </source>
</evidence>
<gene>
    <name evidence="13" type="ORF">LSH36_65g03000</name>
</gene>
<dbReference type="EMBL" id="JAODUP010000065">
    <property type="protein sequence ID" value="KAK2164341.1"/>
    <property type="molecule type" value="Genomic_DNA"/>
</dbReference>
<dbReference type="InterPro" id="IPR036236">
    <property type="entry name" value="Znf_C2H2_sf"/>
</dbReference>
<dbReference type="SUPFAM" id="SSF57667">
    <property type="entry name" value="beta-beta-alpha zinc fingers"/>
    <property type="match status" value="4"/>
</dbReference>
<dbReference type="PANTHER" id="PTHR16515">
    <property type="entry name" value="PR DOMAIN ZINC FINGER PROTEIN"/>
    <property type="match status" value="1"/>
</dbReference>
<proteinExistence type="predicted"/>
<dbReference type="GO" id="GO:0008270">
    <property type="term" value="F:zinc ion binding"/>
    <property type="evidence" value="ECO:0007669"/>
    <property type="project" value="UniProtKB-KW"/>
</dbReference>
<evidence type="ECO:0000256" key="2">
    <source>
        <dbReference type="ARBA" id="ARBA00022723"/>
    </source>
</evidence>
<feature type="domain" description="C2H2-type" evidence="12">
    <location>
        <begin position="374"/>
        <end position="401"/>
    </location>
</feature>
<sequence>MFIFPPAYLDGPTVNQFVYDVHICGSCQKRFSDLGDFVEHKKCCCKASILTEPSPGVGIYRDVRRTPDEGDGKFVQSAMELPAANAEIPVGVQLQQQQQTSATSGAAGMLMLPAPNITPEKVVVPSSDALDSQSSVLQIQTANGLQVLGNISIQDLQLLILATKQQQQQQLQQQLLQSHEQQLQAIVQQQLQPVLDVVETVDAKVDTVGYTVALPVLQFVETSRSLQDGEVQHEPGVKTEMLQQNLPGQVIQPGLTGSQIEKQMKDDAIQQVLSVPDTITTTDTQNPSGSVSGSESINEQHIATSTPTKPDCGRTSEKSSLRLRYGCTYKGCNYVTQYSKNVERHMLIHTGEYRCADISSLKKHKRIHTDERPFKCQICSYASRNSSQLTVHLRTHTGDKPFMCPECCATFKIKSDLKRHRRMHTGEKPYSCSLCDFRTAVNSNLKAHMKTYHCEENMMECKKCDFRTSSKRVFKTHMKMHTPEDQRLVCHKCSYICTNVRLMQTHIRTHSEERPFSCPSCRYVTKTRTCLNSHIRNRHPKEYGARLGRRQKRAQFEPPNISKRVSMIAKCMEKFKCDICGTGFVRADSLRSHLRSHQEKAAYDSAKKQKSQESAVTVLATPCASTAASTQPSNEEQLTYLWSNTYNVNQEHEYAAVTQHDLRGGSLVKSEAASNNLLGGGGGGVEVMSTQKETPCHDLQSLLPFIQNNHNTAVWENMQNLAALNQGEGHVGLGNHDQGHQNAGDQIQQSDIAEPSDNQERSETGNIKDSDHNLCANQDHGAEIPSSSCDVYDQQSVIQITVDHTIQAPDSAICAKSDCAQGHSGDQSLDVISFGTASTTHPLIGTEAQQTTTTSSQATILIPSSSQREEMDVSNPGVPDSLIMADGQGTPAHETPDHLLPNVLQHSEPEARCSTSIQSVNDVTDSNNITIFSAIKNTGSTGLSVIIPRVGSGMGPVCGISRLTLRTKGPHSNARLPVVCTGDGRHIIR</sequence>
<keyword evidence="3" id="KW-0677">Repeat</keyword>
<organism evidence="13 14">
    <name type="scientific">Paralvinella palmiformis</name>
    <dbReference type="NCBI Taxonomy" id="53620"/>
    <lineage>
        <taxon>Eukaryota</taxon>
        <taxon>Metazoa</taxon>
        <taxon>Spiralia</taxon>
        <taxon>Lophotrochozoa</taxon>
        <taxon>Annelida</taxon>
        <taxon>Polychaeta</taxon>
        <taxon>Sedentaria</taxon>
        <taxon>Canalipalpata</taxon>
        <taxon>Terebellida</taxon>
        <taxon>Terebelliformia</taxon>
        <taxon>Alvinellidae</taxon>
        <taxon>Paralvinella</taxon>
    </lineage>
</organism>
<keyword evidence="6" id="KW-0805">Transcription regulation</keyword>
<keyword evidence="5" id="KW-0862">Zinc</keyword>
<reference evidence="13" key="1">
    <citation type="journal article" date="2023" name="Mol. Biol. Evol.">
        <title>Third-Generation Sequencing Reveals the Adaptive Role of the Epigenome in Three Deep-Sea Polychaetes.</title>
        <authorList>
            <person name="Perez M."/>
            <person name="Aroh O."/>
            <person name="Sun Y."/>
            <person name="Lan Y."/>
            <person name="Juniper S.K."/>
            <person name="Young C.R."/>
            <person name="Angers B."/>
            <person name="Qian P.Y."/>
        </authorList>
    </citation>
    <scope>NUCLEOTIDE SEQUENCE</scope>
    <source>
        <strain evidence="13">P08H-3</strain>
    </source>
</reference>
<feature type="region of interest" description="Disordered" evidence="11">
    <location>
        <begin position="279"/>
        <end position="316"/>
    </location>
</feature>
<dbReference type="GO" id="GO:0005634">
    <property type="term" value="C:nucleus"/>
    <property type="evidence" value="ECO:0007669"/>
    <property type="project" value="UniProtKB-SubCell"/>
</dbReference>
<protein>
    <recommendedName>
        <fullName evidence="12">C2H2-type domain-containing protein</fullName>
    </recommendedName>
</protein>
<dbReference type="AlphaFoldDB" id="A0AAD9K3Q8"/>
<feature type="compositionally biased region" description="Polar residues" evidence="11">
    <location>
        <begin position="279"/>
        <end position="308"/>
    </location>
</feature>
<comment type="caution">
    <text evidence="13">The sequence shown here is derived from an EMBL/GenBank/DDBJ whole genome shotgun (WGS) entry which is preliminary data.</text>
</comment>
<dbReference type="PROSITE" id="PS00028">
    <property type="entry name" value="ZINC_FINGER_C2H2_1"/>
    <property type="match status" value="3"/>
</dbReference>
<keyword evidence="7" id="KW-0238">DNA-binding</keyword>
<dbReference type="SMART" id="SM00355">
    <property type="entry name" value="ZnF_C2H2"/>
    <property type="match status" value="9"/>
</dbReference>
<dbReference type="FunFam" id="3.30.160.60:FF:000255">
    <property type="entry name" value="Zinc finger and AT-hook domain containing"/>
    <property type="match status" value="1"/>
</dbReference>
<dbReference type="Proteomes" id="UP001208570">
    <property type="component" value="Unassembled WGS sequence"/>
</dbReference>
<dbReference type="FunFam" id="3.30.160.60:FF:000710">
    <property type="entry name" value="Zinc finger protein 768"/>
    <property type="match status" value="1"/>
</dbReference>
<dbReference type="InterPro" id="IPR050331">
    <property type="entry name" value="Zinc_finger"/>
</dbReference>
<keyword evidence="8" id="KW-0804">Transcription</keyword>
<keyword evidence="4 10" id="KW-0863">Zinc-finger</keyword>
<evidence type="ECO:0000256" key="8">
    <source>
        <dbReference type="ARBA" id="ARBA00023163"/>
    </source>
</evidence>